<evidence type="ECO:0000256" key="1">
    <source>
        <dbReference type="ARBA" id="ARBA00004752"/>
    </source>
</evidence>
<dbReference type="GO" id="GO:0071972">
    <property type="term" value="F:peptidoglycan L,D-transpeptidase activity"/>
    <property type="evidence" value="ECO:0007669"/>
    <property type="project" value="TreeGrafter"/>
</dbReference>
<protein>
    <recommendedName>
        <fullName evidence="10">L,D-TPase catalytic domain-containing protein</fullName>
    </recommendedName>
</protein>
<dbReference type="InterPro" id="IPR038063">
    <property type="entry name" value="Transpep_catalytic_dom"/>
</dbReference>
<keyword evidence="6 9" id="KW-0573">Peptidoglycan synthesis</keyword>
<dbReference type="InterPro" id="IPR050979">
    <property type="entry name" value="LD-transpeptidase"/>
</dbReference>
<evidence type="ECO:0000256" key="4">
    <source>
        <dbReference type="ARBA" id="ARBA00022801"/>
    </source>
</evidence>
<dbReference type="AlphaFoldDB" id="A0A841PXR2"/>
<keyword evidence="5 9" id="KW-0133">Cell shape</keyword>
<dbReference type="Proteomes" id="UP000568839">
    <property type="component" value="Unassembled WGS sequence"/>
</dbReference>
<keyword evidence="7 9" id="KW-0961">Cell wall biogenesis/degradation</keyword>
<dbReference type="Pfam" id="PF03734">
    <property type="entry name" value="YkuD"/>
    <property type="match status" value="1"/>
</dbReference>
<feature type="active site" description="Proton donor/acceptor" evidence="9">
    <location>
        <position position="111"/>
    </location>
</feature>
<reference evidence="11 12" key="1">
    <citation type="submission" date="2020-08" db="EMBL/GenBank/DDBJ databases">
        <title>Genomic Encyclopedia of Type Strains, Phase IV (KMG-IV): sequencing the most valuable type-strain genomes for metagenomic binning, comparative biology and taxonomic classification.</title>
        <authorList>
            <person name="Goeker M."/>
        </authorList>
    </citation>
    <scope>NUCLEOTIDE SEQUENCE [LARGE SCALE GENOMIC DNA]</scope>
    <source>
        <strain evidence="11 12">DSM 21769</strain>
    </source>
</reference>
<gene>
    <name evidence="11" type="ORF">HNR44_000901</name>
</gene>
<evidence type="ECO:0000256" key="5">
    <source>
        <dbReference type="ARBA" id="ARBA00022960"/>
    </source>
</evidence>
<feature type="active site" description="Nucleophile" evidence="9">
    <location>
        <position position="127"/>
    </location>
</feature>
<comment type="pathway">
    <text evidence="8">Glycan biosynthesis.</text>
</comment>
<dbReference type="PANTHER" id="PTHR30582">
    <property type="entry name" value="L,D-TRANSPEPTIDASE"/>
    <property type="match status" value="1"/>
</dbReference>
<evidence type="ECO:0000256" key="7">
    <source>
        <dbReference type="ARBA" id="ARBA00023316"/>
    </source>
</evidence>
<dbReference type="EMBL" id="JACHHJ010000001">
    <property type="protein sequence ID" value="MBB6448952.1"/>
    <property type="molecule type" value="Genomic_DNA"/>
</dbReference>
<evidence type="ECO:0000259" key="10">
    <source>
        <dbReference type="PROSITE" id="PS52029"/>
    </source>
</evidence>
<dbReference type="RefSeq" id="WP_425489440.1">
    <property type="nucleotide sequence ID" value="NZ_JACHHJ010000001.1"/>
</dbReference>
<evidence type="ECO:0000256" key="8">
    <source>
        <dbReference type="ARBA" id="ARBA00060592"/>
    </source>
</evidence>
<dbReference type="CDD" id="cd16913">
    <property type="entry name" value="YkuD_like"/>
    <property type="match status" value="1"/>
</dbReference>
<proteinExistence type="inferred from homology"/>
<dbReference type="FunFam" id="2.40.440.10:FF:000003">
    <property type="entry name" value="L,D-transpeptidase YciB"/>
    <property type="match status" value="1"/>
</dbReference>
<keyword evidence="12" id="KW-1185">Reference proteome</keyword>
<comment type="similarity">
    <text evidence="2">Belongs to the YkuD family.</text>
</comment>
<dbReference type="UniPathway" id="UPA00219"/>
<dbReference type="PANTHER" id="PTHR30582:SF4">
    <property type="entry name" value="L,D-TRANSPEPTIDASE YQJB-RELATED"/>
    <property type="match status" value="1"/>
</dbReference>
<evidence type="ECO:0000256" key="6">
    <source>
        <dbReference type="ARBA" id="ARBA00022984"/>
    </source>
</evidence>
<sequence>MIYKLLVVVILFAPLWPMNVEPFPGEPYVMINKSTNELGWVEDGELVDVYNVATGKEAGATPEGVFTVSVKAKEPYYRAKNIEGGSPDNPLGSRWIGIDAAASDGRTYGVHGTNDDESIGKNVSLGCVRMHNEEVNRLYDQVPLGTKVWIGTEPKKDMIDIAAENGVLHLPFGLFGLPPAQVEESK</sequence>
<dbReference type="SUPFAM" id="SSF141523">
    <property type="entry name" value="L,D-transpeptidase catalytic domain-like"/>
    <property type="match status" value="1"/>
</dbReference>
<dbReference type="Gene3D" id="2.40.440.10">
    <property type="entry name" value="L,D-transpeptidase catalytic domain-like"/>
    <property type="match status" value="1"/>
</dbReference>
<feature type="domain" description="L,D-TPase catalytic" evidence="10">
    <location>
        <begin position="27"/>
        <end position="151"/>
    </location>
</feature>
<keyword evidence="3" id="KW-0808">Transferase</keyword>
<evidence type="ECO:0000256" key="9">
    <source>
        <dbReference type="PROSITE-ProRule" id="PRU01373"/>
    </source>
</evidence>
<dbReference type="PROSITE" id="PS52029">
    <property type="entry name" value="LD_TPASE"/>
    <property type="match status" value="1"/>
</dbReference>
<dbReference type="GO" id="GO:0005576">
    <property type="term" value="C:extracellular region"/>
    <property type="evidence" value="ECO:0007669"/>
    <property type="project" value="TreeGrafter"/>
</dbReference>
<evidence type="ECO:0000313" key="12">
    <source>
        <dbReference type="Proteomes" id="UP000568839"/>
    </source>
</evidence>
<evidence type="ECO:0000256" key="2">
    <source>
        <dbReference type="ARBA" id="ARBA00005992"/>
    </source>
</evidence>
<evidence type="ECO:0000256" key="3">
    <source>
        <dbReference type="ARBA" id="ARBA00022679"/>
    </source>
</evidence>
<dbReference type="GO" id="GO:0008360">
    <property type="term" value="P:regulation of cell shape"/>
    <property type="evidence" value="ECO:0007669"/>
    <property type="project" value="UniProtKB-UniRule"/>
</dbReference>
<comment type="pathway">
    <text evidence="1 9">Cell wall biogenesis; peptidoglycan biosynthesis.</text>
</comment>
<dbReference type="GO" id="GO:0071555">
    <property type="term" value="P:cell wall organization"/>
    <property type="evidence" value="ECO:0007669"/>
    <property type="project" value="UniProtKB-UniRule"/>
</dbReference>
<dbReference type="GO" id="GO:0018104">
    <property type="term" value="P:peptidoglycan-protein cross-linking"/>
    <property type="evidence" value="ECO:0007669"/>
    <property type="project" value="TreeGrafter"/>
</dbReference>
<organism evidence="11 12">
    <name type="scientific">Geomicrobium halophilum</name>
    <dbReference type="NCBI Taxonomy" id="549000"/>
    <lineage>
        <taxon>Bacteria</taxon>
        <taxon>Bacillati</taxon>
        <taxon>Bacillota</taxon>
        <taxon>Bacilli</taxon>
        <taxon>Bacillales</taxon>
        <taxon>Geomicrobium</taxon>
    </lineage>
</organism>
<comment type="caution">
    <text evidence="11">The sequence shown here is derived from an EMBL/GenBank/DDBJ whole genome shotgun (WGS) entry which is preliminary data.</text>
</comment>
<accession>A0A841PXR2</accession>
<name>A0A841PXR2_9BACL</name>
<keyword evidence="4" id="KW-0378">Hydrolase</keyword>
<dbReference type="GO" id="GO:0016740">
    <property type="term" value="F:transferase activity"/>
    <property type="evidence" value="ECO:0007669"/>
    <property type="project" value="UniProtKB-KW"/>
</dbReference>
<dbReference type="InterPro" id="IPR005490">
    <property type="entry name" value="LD_TPept_cat_dom"/>
</dbReference>
<evidence type="ECO:0000313" key="11">
    <source>
        <dbReference type="EMBL" id="MBB6448952.1"/>
    </source>
</evidence>